<reference evidence="2 3" key="1">
    <citation type="submission" date="2016-11" db="EMBL/GenBank/DDBJ databases">
        <authorList>
            <person name="Jaros S."/>
            <person name="Januszkiewicz K."/>
            <person name="Wedrychowicz H."/>
        </authorList>
    </citation>
    <scope>NUCLEOTIDE SEQUENCE [LARGE SCALE GENOMIC DNA]</scope>
    <source>
        <strain evidence="2 3">NF2</strain>
    </source>
</reference>
<feature type="chain" id="PRO_5039230866" description="Copper amine oxidase" evidence="1">
    <location>
        <begin position="26"/>
        <end position="318"/>
    </location>
</feature>
<protein>
    <recommendedName>
        <fullName evidence="4">Copper amine oxidase</fullName>
    </recommendedName>
</protein>
<sequence length="318" mass="34748">MKAWHKTMAAVLCSGAVLMASGIGADPVQASGTQSQAYAPVVLLQPEQNIPFTIQFVDGFVAKVTNTKTKATSTVDISDNKATYVKQGIYHGNGKLQKATNGYTQKLAELVPFRDAKGNLRYMGKQTLWGLNTEDRLAVATSVWNVGDKQPQLLQVTVQKADWDNMPSPDVRINSGFSMSSDSTFVLDTKYADVTGDNIKDLILLVGDKMGVSMNQTAHNLRVVVREGKDNQQTFISVGKRDSGILPKLAITDGNADQVKDILVTMPTATGHVYSQLTWKENRPQPVVEQGKLNDRQAYQPVIGVYGEAIEMNKAKKQ</sequence>
<dbReference type="AlphaFoldDB" id="A0A220MPE5"/>
<accession>A0A220MPE5</accession>
<dbReference type="EMBL" id="CP018145">
    <property type="protein sequence ID" value="ASJ56946.1"/>
    <property type="molecule type" value="Genomic_DNA"/>
</dbReference>
<keyword evidence="1" id="KW-0732">Signal</keyword>
<proteinExistence type="predicted"/>
<organism evidence="2 3">
    <name type="scientific">Brevibacillus formosus</name>
    <dbReference type="NCBI Taxonomy" id="54913"/>
    <lineage>
        <taxon>Bacteria</taxon>
        <taxon>Bacillati</taxon>
        <taxon>Bacillota</taxon>
        <taxon>Bacilli</taxon>
        <taxon>Bacillales</taxon>
        <taxon>Paenibacillaceae</taxon>
        <taxon>Brevibacillus</taxon>
    </lineage>
</organism>
<name>A0A220MPE5_9BACL</name>
<dbReference type="RefSeq" id="WP_088910421.1">
    <property type="nucleotide sequence ID" value="NZ_CP018145.1"/>
</dbReference>
<feature type="signal peptide" evidence="1">
    <location>
        <begin position="1"/>
        <end position="25"/>
    </location>
</feature>
<evidence type="ECO:0000313" key="2">
    <source>
        <dbReference type="EMBL" id="ASJ56946.1"/>
    </source>
</evidence>
<evidence type="ECO:0000256" key="1">
    <source>
        <dbReference type="SAM" id="SignalP"/>
    </source>
</evidence>
<gene>
    <name evidence="2" type="ORF">BP422_27565</name>
</gene>
<dbReference type="KEGG" id="bfm:BP422_27565"/>
<evidence type="ECO:0008006" key="4">
    <source>
        <dbReference type="Google" id="ProtNLM"/>
    </source>
</evidence>
<dbReference type="Proteomes" id="UP000197781">
    <property type="component" value="Chromosome"/>
</dbReference>
<evidence type="ECO:0000313" key="3">
    <source>
        <dbReference type="Proteomes" id="UP000197781"/>
    </source>
</evidence>